<sequence>MHYSDRIQPFFTILSSFVSIALSDWTPDLRVAIIPLEPHSSAGNYGTYAVESVNGSLSTSDHHYYDRHPKHLATNAGADANDLFCLTEENRAYWTPLGEWSECSDSCGGCGIRWRPRECRRRHVQCDCLGSEKEEEACNLEVCIYLRKACCTGRTHASIDGKFACERIDDETADYRN</sequence>
<dbReference type="AlphaFoldDB" id="A0A914H3S5"/>
<dbReference type="Proteomes" id="UP000887572">
    <property type="component" value="Unplaced"/>
</dbReference>
<dbReference type="SUPFAM" id="SSF82895">
    <property type="entry name" value="TSP-1 type 1 repeat"/>
    <property type="match status" value="1"/>
</dbReference>
<dbReference type="InterPro" id="IPR036383">
    <property type="entry name" value="TSP1_rpt_sf"/>
</dbReference>
<dbReference type="PANTHER" id="PTHR31507:SF12">
    <property type="entry name" value="C6 DOMAIN-CONTAINING PROTEIN"/>
    <property type="match status" value="1"/>
</dbReference>
<dbReference type="Gene3D" id="2.20.100.10">
    <property type="entry name" value="Thrombospondin type-1 (TSP1) repeat"/>
    <property type="match status" value="1"/>
</dbReference>
<evidence type="ECO:0000256" key="1">
    <source>
        <dbReference type="SAM" id="SignalP"/>
    </source>
</evidence>
<dbReference type="InterPro" id="IPR000884">
    <property type="entry name" value="TSP1_rpt"/>
</dbReference>
<dbReference type="PANTHER" id="PTHR31507">
    <property type="entry name" value="PROTEIN CBG15923"/>
    <property type="match status" value="1"/>
</dbReference>
<evidence type="ECO:0000313" key="3">
    <source>
        <dbReference type="WBParaSite" id="Gr19_v10_g13883.t1"/>
    </source>
</evidence>
<feature type="signal peptide" evidence="1">
    <location>
        <begin position="1"/>
        <end position="23"/>
    </location>
</feature>
<organism evidence="2 3">
    <name type="scientific">Globodera rostochiensis</name>
    <name type="common">Golden nematode worm</name>
    <name type="synonym">Heterodera rostochiensis</name>
    <dbReference type="NCBI Taxonomy" id="31243"/>
    <lineage>
        <taxon>Eukaryota</taxon>
        <taxon>Metazoa</taxon>
        <taxon>Ecdysozoa</taxon>
        <taxon>Nematoda</taxon>
        <taxon>Chromadorea</taxon>
        <taxon>Rhabditida</taxon>
        <taxon>Tylenchina</taxon>
        <taxon>Tylenchomorpha</taxon>
        <taxon>Tylenchoidea</taxon>
        <taxon>Heteroderidae</taxon>
        <taxon>Heteroderinae</taxon>
        <taxon>Globodera</taxon>
    </lineage>
</organism>
<proteinExistence type="predicted"/>
<keyword evidence="1" id="KW-0732">Signal</keyword>
<name>A0A914H3S5_GLORO</name>
<protein>
    <submittedName>
        <fullName evidence="3">Uncharacterized protein</fullName>
    </submittedName>
</protein>
<evidence type="ECO:0000313" key="2">
    <source>
        <dbReference type="Proteomes" id="UP000887572"/>
    </source>
</evidence>
<feature type="chain" id="PRO_5037296963" evidence="1">
    <location>
        <begin position="24"/>
        <end position="177"/>
    </location>
</feature>
<dbReference type="WBParaSite" id="Gr19_v10_g13883.t1">
    <property type="protein sequence ID" value="Gr19_v10_g13883.t1"/>
    <property type="gene ID" value="Gr19_v10_g13883"/>
</dbReference>
<dbReference type="Pfam" id="PF00090">
    <property type="entry name" value="TSP_1"/>
    <property type="match status" value="1"/>
</dbReference>
<accession>A0A914H3S5</accession>
<keyword evidence="2" id="KW-1185">Reference proteome</keyword>
<reference evidence="3" key="1">
    <citation type="submission" date="2022-11" db="UniProtKB">
        <authorList>
            <consortium name="WormBaseParasite"/>
        </authorList>
    </citation>
    <scope>IDENTIFICATION</scope>
</reference>
<dbReference type="PROSITE" id="PS50092">
    <property type="entry name" value="TSP1"/>
    <property type="match status" value="1"/>
</dbReference>
<dbReference type="SMART" id="SM00209">
    <property type="entry name" value="TSP1"/>
    <property type="match status" value="1"/>
</dbReference>